<evidence type="ECO:0000259" key="1">
    <source>
        <dbReference type="PROSITE" id="PS51819"/>
    </source>
</evidence>
<protein>
    <submittedName>
        <fullName evidence="2">Glyoxalase</fullName>
    </submittedName>
</protein>
<dbReference type="PANTHER" id="PTHR35908">
    <property type="entry name" value="HYPOTHETICAL FUSION PROTEIN"/>
    <property type="match status" value="1"/>
</dbReference>
<dbReference type="PANTHER" id="PTHR35908:SF1">
    <property type="entry name" value="CONSERVED PROTEIN"/>
    <property type="match status" value="1"/>
</dbReference>
<dbReference type="KEGG" id="psty:BFS30_24360"/>
<reference evidence="2 3" key="1">
    <citation type="submission" date="2016-08" db="EMBL/GenBank/DDBJ databases">
        <authorList>
            <person name="Seilhamer J.J."/>
        </authorList>
    </citation>
    <scope>NUCLEOTIDE SEQUENCE [LARGE SCALE GENOMIC DNA]</scope>
    <source>
        <strain evidence="2 3">DX4</strain>
    </source>
</reference>
<dbReference type="AlphaFoldDB" id="A0A1D7QMY4"/>
<proteinExistence type="predicted"/>
<dbReference type="InterPro" id="IPR037523">
    <property type="entry name" value="VOC_core"/>
</dbReference>
<dbReference type="PROSITE" id="PS51819">
    <property type="entry name" value="VOC"/>
    <property type="match status" value="1"/>
</dbReference>
<dbReference type="Proteomes" id="UP000094313">
    <property type="component" value="Chromosome"/>
</dbReference>
<dbReference type="CDD" id="cd06587">
    <property type="entry name" value="VOC"/>
    <property type="match status" value="1"/>
</dbReference>
<gene>
    <name evidence="2" type="ORF">BFS30_24360</name>
</gene>
<feature type="domain" description="VOC" evidence="1">
    <location>
        <begin position="6"/>
        <end position="119"/>
    </location>
</feature>
<keyword evidence="3" id="KW-1185">Reference proteome</keyword>
<evidence type="ECO:0000313" key="2">
    <source>
        <dbReference type="EMBL" id="AOM80017.1"/>
    </source>
</evidence>
<dbReference type="SUPFAM" id="SSF54593">
    <property type="entry name" value="Glyoxalase/Bleomycin resistance protein/Dihydroxybiphenyl dioxygenase"/>
    <property type="match status" value="1"/>
</dbReference>
<dbReference type="EMBL" id="CP017141">
    <property type="protein sequence ID" value="AOM80017.1"/>
    <property type="molecule type" value="Genomic_DNA"/>
</dbReference>
<dbReference type="Gene3D" id="3.10.180.10">
    <property type="entry name" value="2,3-Dihydroxybiphenyl 1,2-Dioxygenase, domain 1"/>
    <property type="match status" value="1"/>
</dbReference>
<dbReference type="InterPro" id="IPR029068">
    <property type="entry name" value="Glyas_Bleomycin-R_OHBP_Dase"/>
</dbReference>
<organism evidence="2 3">
    <name type="scientific">Pedobacter steynii</name>
    <dbReference type="NCBI Taxonomy" id="430522"/>
    <lineage>
        <taxon>Bacteria</taxon>
        <taxon>Pseudomonadati</taxon>
        <taxon>Bacteroidota</taxon>
        <taxon>Sphingobacteriia</taxon>
        <taxon>Sphingobacteriales</taxon>
        <taxon>Sphingobacteriaceae</taxon>
        <taxon>Pedobacter</taxon>
    </lineage>
</organism>
<dbReference type="Pfam" id="PF18029">
    <property type="entry name" value="Glyoxalase_6"/>
    <property type="match status" value="1"/>
</dbReference>
<evidence type="ECO:0000313" key="3">
    <source>
        <dbReference type="Proteomes" id="UP000094313"/>
    </source>
</evidence>
<sequence>MQQNLRIGSVVIHCYEFEKMMDFWTAGLNYIPREPAEGGWVVLTDPTGNGSNLSLQKVADKRSGPRSRLHLDLYTYHQIEEVERLLLLGARRYPWHYEPGDDFVVLADPDDNLFCIVQLPVGKDN</sequence>
<dbReference type="RefSeq" id="WP_069381679.1">
    <property type="nucleotide sequence ID" value="NZ_CP017141.1"/>
</dbReference>
<accession>A0A1D7QMY4</accession>
<dbReference type="OrthoDB" id="5524593at2"/>
<dbReference type="InterPro" id="IPR041581">
    <property type="entry name" value="Glyoxalase_6"/>
</dbReference>
<name>A0A1D7QMY4_9SPHI</name>